<gene>
    <name evidence="1" type="ORF">Lgee_0808</name>
</gene>
<name>A0A0W0U2G3_9GAMM</name>
<organism evidence="1 2">
    <name type="scientific">Legionella geestiana</name>
    <dbReference type="NCBI Taxonomy" id="45065"/>
    <lineage>
        <taxon>Bacteria</taxon>
        <taxon>Pseudomonadati</taxon>
        <taxon>Pseudomonadota</taxon>
        <taxon>Gammaproteobacteria</taxon>
        <taxon>Legionellales</taxon>
        <taxon>Legionellaceae</taxon>
        <taxon>Legionella</taxon>
    </lineage>
</organism>
<protein>
    <submittedName>
        <fullName evidence="1">Uncharacterized protein</fullName>
    </submittedName>
</protein>
<proteinExistence type="predicted"/>
<comment type="caution">
    <text evidence="1">The sequence shown here is derived from an EMBL/GenBank/DDBJ whole genome shotgun (WGS) entry which is preliminary data.</text>
</comment>
<dbReference type="Pfam" id="PF20016">
    <property type="entry name" value="ThsA_Macro"/>
    <property type="match status" value="1"/>
</dbReference>
<sequence length="230" mass="25178">MLYVVYKVTEPLKILINLRGAGTELNIYFGNIFSKNEKSHLAIPVNEFFDTQLAGAKGPSGDIVAPNSIHGQFITKVYNSDSVKLDDDLNVALSGIVPNDLPRYLGKTSQYPIGTTAVIGSGKYRYLLFVLSCTDPITAKAKSDVPTMWNALEGLWTSVRNYSNGLPVALPLVGSGQSHVGLDSINLLRLIVLSIIKSSEGQRITSQINIVLHESVMRDVALRKIKEEFN</sequence>
<evidence type="ECO:0000313" key="1">
    <source>
        <dbReference type="EMBL" id="KTD01946.1"/>
    </source>
</evidence>
<dbReference type="AlphaFoldDB" id="A0A0W0U2G3"/>
<dbReference type="PATRIC" id="fig|45065.4.peg.867"/>
<keyword evidence="2" id="KW-1185">Reference proteome</keyword>
<dbReference type="InterPro" id="IPR045535">
    <property type="entry name" value="ThsA_Macro"/>
</dbReference>
<reference evidence="1 2" key="1">
    <citation type="submission" date="2015-11" db="EMBL/GenBank/DDBJ databases">
        <title>Genomic analysis of 38 Legionella species identifies large and diverse effector repertoires.</title>
        <authorList>
            <person name="Burstein D."/>
            <person name="Amaro F."/>
            <person name="Zusman T."/>
            <person name="Lifshitz Z."/>
            <person name="Cohen O."/>
            <person name="Gilbert J.A."/>
            <person name="Pupko T."/>
            <person name="Shuman H.A."/>
            <person name="Segal G."/>
        </authorList>
    </citation>
    <scope>NUCLEOTIDE SEQUENCE [LARGE SCALE GENOMIC DNA]</scope>
    <source>
        <strain evidence="1 2">ATCC 49504</strain>
    </source>
</reference>
<dbReference type="EMBL" id="LNYC01000024">
    <property type="protein sequence ID" value="KTD01946.1"/>
    <property type="molecule type" value="Genomic_DNA"/>
</dbReference>
<dbReference type="RefSeq" id="WP_058387079.1">
    <property type="nucleotide sequence ID" value="NZ_CP038271.1"/>
</dbReference>
<evidence type="ECO:0000313" key="2">
    <source>
        <dbReference type="Proteomes" id="UP000054785"/>
    </source>
</evidence>
<dbReference type="Proteomes" id="UP000054785">
    <property type="component" value="Unassembled WGS sequence"/>
</dbReference>
<accession>A0A0W0U2G3</accession>